<feature type="transmembrane region" description="Helical" evidence="2">
    <location>
        <begin position="98"/>
        <end position="116"/>
    </location>
</feature>
<proteinExistence type="predicted"/>
<dbReference type="RefSeq" id="WP_203664035.1">
    <property type="nucleotide sequence ID" value="NZ_BAAAZM010000001.1"/>
</dbReference>
<feature type="transmembrane region" description="Helical" evidence="2">
    <location>
        <begin position="287"/>
        <end position="307"/>
    </location>
</feature>
<feature type="transmembrane region" description="Helical" evidence="2">
    <location>
        <begin position="236"/>
        <end position="256"/>
    </location>
</feature>
<feature type="transmembrane region" description="Helical" evidence="2">
    <location>
        <begin position="263"/>
        <end position="281"/>
    </location>
</feature>
<dbReference type="GO" id="GO:0005886">
    <property type="term" value="C:plasma membrane"/>
    <property type="evidence" value="ECO:0007669"/>
    <property type="project" value="TreeGrafter"/>
</dbReference>
<dbReference type="AlphaFoldDB" id="A0A8J3J4H3"/>
<sequence>MAGNGPEPRDPLLPHLVWEGVLFVVALGCVTVMVALAPAGGGGTLLTNFLITAGTTGLLASGVAVSMRTATPNLAAGAIFSGAGLVTAWLVGQHHWSLPVAGFVAVTAATLAGVLLGGLTGVLSVPGWAVTFGAATAIQGAMIALTPAGAVTMADVTTPSGALWFTLFVLVSLGGGAVWLIPPVRRVFGSSRRVGDPAMWGGIAAVGAVGGLTVSCLLAGLSGVVFTQWIRSATVVPGNTLAFALGAVLLGGVSVFGRRAGIAGTLLGVVAITALQTALALRGSSSGVIAVLAAAAIVLGLPVSRLLETFSSRMSGRPPAAAGAPLAPAMPPSDPAFTAPPGAPGTAPASGPTYEVGPLGGYDAAPPHAETPVGTGPYTETPTFGAPPPAAPGVPPGSGAPRQDGPDGTVRPG</sequence>
<evidence type="ECO:0000256" key="1">
    <source>
        <dbReference type="SAM" id="MobiDB-lite"/>
    </source>
</evidence>
<feature type="compositionally biased region" description="Pro residues" evidence="1">
    <location>
        <begin position="385"/>
        <end position="395"/>
    </location>
</feature>
<feature type="transmembrane region" description="Helical" evidence="2">
    <location>
        <begin position="45"/>
        <end position="67"/>
    </location>
</feature>
<gene>
    <name evidence="3" type="ORF">Aru02nite_65300</name>
</gene>
<feature type="transmembrane region" description="Helical" evidence="2">
    <location>
        <begin position="162"/>
        <end position="181"/>
    </location>
</feature>
<dbReference type="Proteomes" id="UP000612808">
    <property type="component" value="Unassembled WGS sequence"/>
</dbReference>
<protein>
    <recommendedName>
        <fullName evidence="5">Ribose/xylose/arabinose/galactoside ABC-type transport system, permease component</fullName>
    </recommendedName>
</protein>
<feature type="compositionally biased region" description="Low complexity" evidence="1">
    <location>
        <begin position="318"/>
        <end position="327"/>
    </location>
</feature>
<feature type="region of interest" description="Disordered" evidence="1">
    <location>
        <begin position="317"/>
        <end position="413"/>
    </location>
</feature>
<feature type="transmembrane region" description="Helical" evidence="2">
    <location>
        <begin position="128"/>
        <end position="150"/>
    </location>
</feature>
<evidence type="ECO:0000313" key="3">
    <source>
        <dbReference type="EMBL" id="GID15641.1"/>
    </source>
</evidence>
<feature type="compositionally biased region" description="Low complexity" evidence="1">
    <location>
        <begin position="335"/>
        <end position="353"/>
    </location>
</feature>
<evidence type="ECO:0000256" key="2">
    <source>
        <dbReference type="SAM" id="Phobius"/>
    </source>
</evidence>
<reference evidence="3" key="1">
    <citation type="submission" date="2021-01" db="EMBL/GenBank/DDBJ databases">
        <title>Whole genome shotgun sequence of Actinocatenispora rupis NBRC 107355.</title>
        <authorList>
            <person name="Komaki H."/>
            <person name="Tamura T."/>
        </authorList>
    </citation>
    <scope>NUCLEOTIDE SEQUENCE</scope>
    <source>
        <strain evidence="3">NBRC 107355</strain>
    </source>
</reference>
<comment type="caution">
    <text evidence="3">The sequence shown here is derived from an EMBL/GenBank/DDBJ whole genome shotgun (WGS) entry which is preliminary data.</text>
</comment>
<name>A0A8J3J4H3_9ACTN</name>
<feature type="transmembrane region" description="Helical" evidence="2">
    <location>
        <begin position="16"/>
        <end position="39"/>
    </location>
</feature>
<feature type="transmembrane region" description="Helical" evidence="2">
    <location>
        <begin position="74"/>
        <end position="92"/>
    </location>
</feature>
<accession>A0A8J3J4H3</accession>
<keyword evidence="4" id="KW-1185">Reference proteome</keyword>
<organism evidence="3 4">
    <name type="scientific">Actinocatenispora rupis</name>
    <dbReference type="NCBI Taxonomy" id="519421"/>
    <lineage>
        <taxon>Bacteria</taxon>
        <taxon>Bacillati</taxon>
        <taxon>Actinomycetota</taxon>
        <taxon>Actinomycetes</taxon>
        <taxon>Micromonosporales</taxon>
        <taxon>Micromonosporaceae</taxon>
        <taxon>Actinocatenispora</taxon>
    </lineage>
</organism>
<feature type="transmembrane region" description="Helical" evidence="2">
    <location>
        <begin position="202"/>
        <end position="230"/>
    </location>
</feature>
<dbReference type="EMBL" id="BOMB01000046">
    <property type="protein sequence ID" value="GID15641.1"/>
    <property type="molecule type" value="Genomic_DNA"/>
</dbReference>
<keyword evidence="2" id="KW-0472">Membrane</keyword>
<evidence type="ECO:0000313" key="4">
    <source>
        <dbReference type="Proteomes" id="UP000612808"/>
    </source>
</evidence>
<dbReference type="PANTHER" id="PTHR32196">
    <property type="entry name" value="ABC TRANSPORTER PERMEASE PROTEIN YPHD-RELATED-RELATED"/>
    <property type="match status" value="1"/>
</dbReference>
<evidence type="ECO:0008006" key="5">
    <source>
        <dbReference type="Google" id="ProtNLM"/>
    </source>
</evidence>
<keyword evidence="2" id="KW-0812">Transmembrane</keyword>
<keyword evidence="2" id="KW-1133">Transmembrane helix</keyword>